<dbReference type="Pfam" id="PF19848">
    <property type="entry name" value="DUF6323"/>
    <property type="match status" value="1"/>
</dbReference>
<reference evidence="1 2" key="1">
    <citation type="journal article" date="2022" name="Genome Biol. Evol.">
        <title>Host diet, physiology and behaviors set the stage for Lachnospiraceae cladogenesis.</title>
        <authorList>
            <person name="Vera-Ponce De Leon A."/>
            <person name="Schneider M."/>
            <person name="Jahnes B.C."/>
            <person name="Sadowski V."/>
            <person name="Camuy-Velez L.A."/>
            <person name="Duan J."/>
            <person name="Sabree Z.L."/>
        </authorList>
    </citation>
    <scope>NUCLEOTIDE SEQUENCE [LARGE SCALE GENOMIC DNA]</scope>
    <source>
        <strain evidence="1 2">PAL227</strain>
    </source>
</reference>
<sequence>MEIKDLNGLSLVTKKKEVKGLMARNEASATFQLSLSEEEATQLVESKNQTLRKYKRLELGESILGKLVDAFQDSQYLSQGNYLETLIDLQDLFYQYKNECMDLVSDDELIEFMREQFEEICYGDLDYLGGTCLERFKEAVKAGWRNNEERRKERYDELTTEKRWDKDVYLDVLKELFW</sequence>
<evidence type="ECO:0000313" key="1">
    <source>
        <dbReference type="EMBL" id="MCP1110445.1"/>
    </source>
</evidence>
<dbReference type="InterPro" id="IPR046286">
    <property type="entry name" value="DUF6323"/>
</dbReference>
<comment type="caution">
    <text evidence="1">The sequence shown here is derived from an EMBL/GenBank/DDBJ whole genome shotgun (WGS) entry which is preliminary data.</text>
</comment>
<gene>
    <name evidence="1" type="ORF">NK118_09310</name>
</gene>
<accession>A0ABT1EIB4</accession>
<keyword evidence="2" id="KW-1185">Reference proteome</keyword>
<organism evidence="1 2">
    <name type="scientific">Ohessyouella blattaphilus</name>
    <dbReference type="NCBI Taxonomy" id="2949333"/>
    <lineage>
        <taxon>Bacteria</taxon>
        <taxon>Bacillati</taxon>
        <taxon>Bacillota</taxon>
        <taxon>Clostridia</taxon>
        <taxon>Lachnospirales</taxon>
        <taxon>Lachnospiraceae</taxon>
        <taxon>Ohessyouella</taxon>
    </lineage>
</organism>
<evidence type="ECO:0000313" key="2">
    <source>
        <dbReference type="Proteomes" id="UP001523565"/>
    </source>
</evidence>
<proteinExistence type="predicted"/>
<name>A0ABT1EIB4_9FIRM</name>
<protein>
    <submittedName>
        <fullName evidence="1">DUF6323 family protein</fullName>
    </submittedName>
</protein>
<dbReference type="RefSeq" id="WP_262069325.1">
    <property type="nucleotide sequence ID" value="NZ_JAMXOC010000013.1"/>
</dbReference>
<dbReference type="Proteomes" id="UP001523565">
    <property type="component" value="Unassembled WGS sequence"/>
</dbReference>
<dbReference type="EMBL" id="JAMZFV010000013">
    <property type="protein sequence ID" value="MCP1110445.1"/>
    <property type="molecule type" value="Genomic_DNA"/>
</dbReference>